<keyword evidence="1" id="KW-0472">Membrane</keyword>
<dbReference type="EMBL" id="SJPY01000003">
    <property type="protein sequence ID" value="TWU43455.1"/>
    <property type="molecule type" value="Genomic_DNA"/>
</dbReference>
<keyword evidence="1" id="KW-0812">Transmembrane</keyword>
<proteinExistence type="predicted"/>
<feature type="transmembrane region" description="Helical" evidence="1">
    <location>
        <begin position="110"/>
        <end position="135"/>
    </location>
</feature>
<protein>
    <recommendedName>
        <fullName evidence="4">DUF4064 domain-containing protein</fullName>
    </recommendedName>
</protein>
<comment type="caution">
    <text evidence="2">The sequence shown here is derived from an EMBL/GenBank/DDBJ whole genome shotgun (WGS) entry which is preliminary data.</text>
</comment>
<evidence type="ECO:0000256" key="1">
    <source>
        <dbReference type="SAM" id="Phobius"/>
    </source>
</evidence>
<keyword evidence="1" id="KW-1133">Transmembrane helix</keyword>
<keyword evidence="3" id="KW-1185">Reference proteome</keyword>
<organism evidence="2 3">
    <name type="scientific">Novipirellula aureliae</name>
    <dbReference type="NCBI Taxonomy" id="2527966"/>
    <lineage>
        <taxon>Bacteria</taxon>
        <taxon>Pseudomonadati</taxon>
        <taxon>Planctomycetota</taxon>
        <taxon>Planctomycetia</taxon>
        <taxon>Pirellulales</taxon>
        <taxon>Pirellulaceae</taxon>
        <taxon>Novipirellula</taxon>
    </lineage>
</organism>
<dbReference type="OrthoDB" id="2608137at2"/>
<evidence type="ECO:0000313" key="2">
    <source>
        <dbReference type="EMBL" id="TWU43455.1"/>
    </source>
</evidence>
<dbReference type="Proteomes" id="UP000315471">
    <property type="component" value="Unassembled WGS sequence"/>
</dbReference>
<name>A0A5C6E455_9BACT</name>
<gene>
    <name evidence="2" type="ORF">Q31b_24960</name>
</gene>
<evidence type="ECO:0008006" key="4">
    <source>
        <dbReference type="Google" id="ProtNLM"/>
    </source>
</evidence>
<sequence>MSFGSTPPHSYPYRPLNQDVGNPGYGTYSERLKHSGLGIVSFLTAICMGFALFALIAVAAIIEGSNPGGMDEESASAIIVGLCVFAIIGLTFLGLALGFVGIFAANRNRIFPILGVMFNGLLLLAITALFLIGIATG</sequence>
<feature type="transmembrane region" description="Helical" evidence="1">
    <location>
        <begin position="37"/>
        <end position="62"/>
    </location>
</feature>
<dbReference type="AlphaFoldDB" id="A0A5C6E455"/>
<feature type="transmembrane region" description="Helical" evidence="1">
    <location>
        <begin position="74"/>
        <end position="103"/>
    </location>
</feature>
<reference evidence="2 3" key="1">
    <citation type="submission" date="2019-02" db="EMBL/GenBank/DDBJ databases">
        <title>Deep-cultivation of Planctomycetes and their phenomic and genomic characterization uncovers novel biology.</title>
        <authorList>
            <person name="Wiegand S."/>
            <person name="Jogler M."/>
            <person name="Boedeker C."/>
            <person name="Pinto D."/>
            <person name="Vollmers J."/>
            <person name="Rivas-Marin E."/>
            <person name="Kohn T."/>
            <person name="Peeters S.H."/>
            <person name="Heuer A."/>
            <person name="Rast P."/>
            <person name="Oberbeckmann S."/>
            <person name="Bunk B."/>
            <person name="Jeske O."/>
            <person name="Meyerdierks A."/>
            <person name="Storesund J.E."/>
            <person name="Kallscheuer N."/>
            <person name="Luecker S."/>
            <person name="Lage O.M."/>
            <person name="Pohl T."/>
            <person name="Merkel B.J."/>
            <person name="Hornburger P."/>
            <person name="Mueller R.-W."/>
            <person name="Bruemmer F."/>
            <person name="Labrenz M."/>
            <person name="Spormann A.M."/>
            <person name="Op Den Camp H."/>
            <person name="Overmann J."/>
            <person name="Amann R."/>
            <person name="Jetten M.S.M."/>
            <person name="Mascher T."/>
            <person name="Medema M.H."/>
            <person name="Devos D.P."/>
            <person name="Kaster A.-K."/>
            <person name="Ovreas L."/>
            <person name="Rohde M."/>
            <person name="Galperin M.Y."/>
            <person name="Jogler C."/>
        </authorList>
    </citation>
    <scope>NUCLEOTIDE SEQUENCE [LARGE SCALE GENOMIC DNA]</scope>
    <source>
        <strain evidence="2 3">Q31b</strain>
    </source>
</reference>
<evidence type="ECO:0000313" key="3">
    <source>
        <dbReference type="Proteomes" id="UP000315471"/>
    </source>
</evidence>
<dbReference type="RefSeq" id="WP_146599883.1">
    <property type="nucleotide sequence ID" value="NZ_SJPY01000003.1"/>
</dbReference>
<accession>A0A5C6E455</accession>